<gene>
    <name evidence="3" type="ORF">FOMPIDRAFT_94544</name>
</gene>
<keyword evidence="4" id="KW-1185">Reference proteome</keyword>
<dbReference type="EMBL" id="KE504188">
    <property type="protein sequence ID" value="EPS96439.1"/>
    <property type="molecule type" value="Genomic_DNA"/>
</dbReference>
<dbReference type="Gene3D" id="2.30.30.30">
    <property type="match status" value="2"/>
</dbReference>
<dbReference type="HOGENOM" id="CLU_337077_0_0_1"/>
<feature type="region of interest" description="Disordered" evidence="1">
    <location>
        <begin position="1"/>
        <end position="60"/>
    </location>
</feature>
<dbReference type="InterPro" id="IPR005824">
    <property type="entry name" value="KOW"/>
</dbReference>
<feature type="domain" description="KOW" evidence="2">
    <location>
        <begin position="548"/>
        <end position="575"/>
    </location>
</feature>
<dbReference type="InParanoid" id="S8FD59"/>
<dbReference type="SMART" id="SM00739">
    <property type="entry name" value="KOW"/>
    <property type="match status" value="3"/>
</dbReference>
<sequence length="845" mass="92539">MIPLGHRRGLRRRHGEDDQHEDDQDEDDQDEHGQQDEDDTLDGGRDRSPPRKRRRCKGGSSARMYIDDIADVDEDEEDDEIEEEGFMDDFIDLSDNHADPPPVLAPVSRADSNARLVAVAERFRSMARRSSRANADGHPWTEETFEGVLVMVTTHNGDAKAVFEFATTVLAEGHHDAIYQVFKPSGSSGLHSLPETRIASGFYVAGRDAAAVTTFLTPFFHAGYRVTADIVSPTELATLQRWIARQVEPRSWAVLTRGAFKGDPCFVEAVDGTSQATVWCIPCIKPRPSKAQHGPGKTTGEAVSTVANTEPLAPSRREQLRPPRVLVSEELLVEAYRRRAVIKEGSGFIFKGNSYVNGLVRLVVPLANLKQAYVFSYTLYRVCAAAAHIPTQCVEGYVNVIASQTLHIGVMIFRGEQAGSIAHIININNNRAEVKLRHFDLAVQVPLRDLRRAFVTGDSVLVAAGVNARRWGYVVEDIQGLLTIASPDGQQLVVVDSWIVEFYDPPVRAGAIASSSDMLKLAPNLDPSSVDPALLKLRHTRDLHTRRSLCLGKHVSILKGPRKGYRGTVVKVSRDDAFIVELEVIGQHCSVQWADLGLVCNNMLVPLDPQVRMSPYASLDRPGEGSHAQTPPLIDAQPISAAAQDEHVPPGSPLPARSPEPASGDALGHACDSTGVNADAEQAIPTVEETVAAILEALVPPEPSQLDPELPCAFLHDPMVQPALHRVALTVCIFGTRKDVYLDGAWEEKIADTARPLHLCIAAGMHAVQLFKPLPSRTVDIPIRYLQVFPMDIKAGKGKKVLAVRGDSKGKWGQVRKVEGRFMQMRNPDGSEFGAAVEDLVLVKY</sequence>
<feature type="domain" description="KOW" evidence="2">
    <location>
        <begin position="794"/>
        <end position="821"/>
    </location>
</feature>
<accession>S8FD59</accession>
<evidence type="ECO:0000313" key="3">
    <source>
        <dbReference type="EMBL" id="EPS96439.1"/>
    </source>
</evidence>
<dbReference type="SUPFAM" id="SSF50104">
    <property type="entry name" value="Translation proteins SH3-like domain"/>
    <property type="match status" value="1"/>
</dbReference>
<evidence type="ECO:0000256" key="1">
    <source>
        <dbReference type="SAM" id="MobiDB-lite"/>
    </source>
</evidence>
<protein>
    <recommendedName>
        <fullName evidence="2">KOW domain-containing protein</fullName>
    </recommendedName>
</protein>
<evidence type="ECO:0000313" key="4">
    <source>
        <dbReference type="Proteomes" id="UP000015241"/>
    </source>
</evidence>
<organism evidence="3 4">
    <name type="scientific">Fomitopsis schrenkii</name>
    <name type="common">Brown rot fungus</name>
    <dbReference type="NCBI Taxonomy" id="2126942"/>
    <lineage>
        <taxon>Eukaryota</taxon>
        <taxon>Fungi</taxon>
        <taxon>Dikarya</taxon>
        <taxon>Basidiomycota</taxon>
        <taxon>Agaricomycotina</taxon>
        <taxon>Agaricomycetes</taxon>
        <taxon>Polyporales</taxon>
        <taxon>Fomitopsis</taxon>
    </lineage>
</organism>
<dbReference type="InterPro" id="IPR014722">
    <property type="entry name" value="Rib_uL2_dom2"/>
</dbReference>
<reference evidence="3 4" key="1">
    <citation type="journal article" date="2012" name="Science">
        <title>The Paleozoic origin of enzymatic lignin decomposition reconstructed from 31 fungal genomes.</title>
        <authorList>
            <person name="Floudas D."/>
            <person name="Binder M."/>
            <person name="Riley R."/>
            <person name="Barry K."/>
            <person name="Blanchette R.A."/>
            <person name="Henrissat B."/>
            <person name="Martinez A.T."/>
            <person name="Otillar R."/>
            <person name="Spatafora J.W."/>
            <person name="Yadav J.S."/>
            <person name="Aerts A."/>
            <person name="Benoit I."/>
            <person name="Boyd A."/>
            <person name="Carlson A."/>
            <person name="Copeland A."/>
            <person name="Coutinho P.M."/>
            <person name="de Vries R.P."/>
            <person name="Ferreira P."/>
            <person name="Findley K."/>
            <person name="Foster B."/>
            <person name="Gaskell J."/>
            <person name="Glotzer D."/>
            <person name="Gorecki P."/>
            <person name="Heitman J."/>
            <person name="Hesse C."/>
            <person name="Hori C."/>
            <person name="Igarashi K."/>
            <person name="Jurgens J.A."/>
            <person name="Kallen N."/>
            <person name="Kersten P."/>
            <person name="Kohler A."/>
            <person name="Kuees U."/>
            <person name="Kumar T.K.A."/>
            <person name="Kuo A."/>
            <person name="LaButti K."/>
            <person name="Larrondo L.F."/>
            <person name="Lindquist E."/>
            <person name="Ling A."/>
            <person name="Lombard V."/>
            <person name="Lucas S."/>
            <person name="Lundell T."/>
            <person name="Martin R."/>
            <person name="McLaughlin D.J."/>
            <person name="Morgenstern I."/>
            <person name="Morin E."/>
            <person name="Murat C."/>
            <person name="Nagy L.G."/>
            <person name="Nolan M."/>
            <person name="Ohm R.A."/>
            <person name="Patyshakuliyeva A."/>
            <person name="Rokas A."/>
            <person name="Ruiz-Duenas F.J."/>
            <person name="Sabat G."/>
            <person name="Salamov A."/>
            <person name="Samejima M."/>
            <person name="Schmutz J."/>
            <person name="Slot J.C."/>
            <person name="St John F."/>
            <person name="Stenlid J."/>
            <person name="Sun H."/>
            <person name="Sun S."/>
            <person name="Syed K."/>
            <person name="Tsang A."/>
            <person name="Wiebenga A."/>
            <person name="Young D."/>
            <person name="Pisabarro A."/>
            <person name="Eastwood D.C."/>
            <person name="Martin F."/>
            <person name="Cullen D."/>
            <person name="Grigoriev I.V."/>
            <person name="Hibbett D.S."/>
        </authorList>
    </citation>
    <scope>NUCLEOTIDE SEQUENCE</scope>
    <source>
        <strain evidence="4">FP-58527</strain>
    </source>
</reference>
<proteinExistence type="predicted"/>
<dbReference type="OrthoDB" id="3332404at2759"/>
<name>S8FD59_FOMSC</name>
<dbReference type="AlphaFoldDB" id="S8FD59"/>
<feature type="compositionally biased region" description="Acidic residues" evidence="1">
    <location>
        <begin position="18"/>
        <end position="41"/>
    </location>
</feature>
<dbReference type="InterPro" id="IPR008991">
    <property type="entry name" value="Translation_prot_SH3-like_sf"/>
</dbReference>
<dbReference type="STRING" id="743788.S8FD59"/>
<feature type="domain" description="KOW" evidence="2">
    <location>
        <begin position="246"/>
        <end position="273"/>
    </location>
</feature>
<dbReference type="Proteomes" id="UP000015241">
    <property type="component" value="Unassembled WGS sequence"/>
</dbReference>
<feature type="region of interest" description="Disordered" evidence="1">
    <location>
        <begin position="641"/>
        <end position="672"/>
    </location>
</feature>
<feature type="compositionally biased region" description="Basic residues" evidence="1">
    <location>
        <begin position="1"/>
        <end position="13"/>
    </location>
</feature>
<evidence type="ECO:0000259" key="2">
    <source>
        <dbReference type="SMART" id="SM00739"/>
    </source>
</evidence>